<dbReference type="AlphaFoldDB" id="A0A0A9MQH5"/>
<sequence length="28" mass="2994">MLGKVISKFTRSLSPLDVSTTNLVSVAE</sequence>
<evidence type="ECO:0000313" key="1">
    <source>
        <dbReference type="EMBL" id="JAD87620.1"/>
    </source>
</evidence>
<reference evidence="1" key="1">
    <citation type="submission" date="2014-09" db="EMBL/GenBank/DDBJ databases">
        <authorList>
            <person name="Magalhaes I.L.F."/>
            <person name="Oliveira U."/>
            <person name="Santos F.R."/>
            <person name="Vidigal T.H.D.A."/>
            <person name="Brescovit A.D."/>
            <person name="Santos A.J."/>
        </authorList>
    </citation>
    <scope>NUCLEOTIDE SEQUENCE</scope>
    <source>
        <tissue evidence="1">Shoot tissue taken approximately 20 cm above the soil surface</tissue>
    </source>
</reference>
<reference evidence="1" key="2">
    <citation type="journal article" date="2015" name="Data Brief">
        <title>Shoot transcriptome of the giant reed, Arundo donax.</title>
        <authorList>
            <person name="Barrero R.A."/>
            <person name="Guerrero F.D."/>
            <person name="Moolhuijzen P."/>
            <person name="Goolsby J.A."/>
            <person name="Tidwell J."/>
            <person name="Bellgard S.E."/>
            <person name="Bellgard M.I."/>
        </authorList>
    </citation>
    <scope>NUCLEOTIDE SEQUENCE</scope>
    <source>
        <tissue evidence="1">Shoot tissue taken approximately 20 cm above the soil surface</tissue>
    </source>
</reference>
<accession>A0A0A9MQH5</accession>
<organism evidence="1">
    <name type="scientific">Arundo donax</name>
    <name type="common">Giant reed</name>
    <name type="synonym">Donax arundinaceus</name>
    <dbReference type="NCBI Taxonomy" id="35708"/>
    <lineage>
        <taxon>Eukaryota</taxon>
        <taxon>Viridiplantae</taxon>
        <taxon>Streptophyta</taxon>
        <taxon>Embryophyta</taxon>
        <taxon>Tracheophyta</taxon>
        <taxon>Spermatophyta</taxon>
        <taxon>Magnoliopsida</taxon>
        <taxon>Liliopsida</taxon>
        <taxon>Poales</taxon>
        <taxon>Poaceae</taxon>
        <taxon>PACMAD clade</taxon>
        <taxon>Arundinoideae</taxon>
        <taxon>Arundineae</taxon>
        <taxon>Arundo</taxon>
    </lineage>
</organism>
<dbReference type="EMBL" id="GBRH01210275">
    <property type="protein sequence ID" value="JAD87620.1"/>
    <property type="molecule type" value="Transcribed_RNA"/>
</dbReference>
<name>A0A0A9MQH5_ARUDO</name>
<protein>
    <submittedName>
        <fullName evidence="1">Uncharacterized protein</fullName>
    </submittedName>
</protein>
<proteinExistence type="predicted"/>